<comment type="caution">
    <text evidence="1">The sequence shown here is derived from an EMBL/GenBank/DDBJ whole genome shotgun (WGS) entry which is preliminary data.</text>
</comment>
<sequence>MKTSESRRMFFFQDCGRTRDAHRCMVYHFTSIAAAEWGRERSGSLCL</sequence>
<gene>
    <name evidence="1" type="ORF">E2C01_045436</name>
</gene>
<accession>A0A5B7G209</accession>
<name>A0A5B7G209_PORTR</name>
<keyword evidence="2" id="KW-1185">Reference proteome</keyword>
<dbReference type="EMBL" id="VSRR010010274">
    <property type="protein sequence ID" value="MPC51587.1"/>
    <property type="molecule type" value="Genomic_DNA"/>
</dbReference>
<dbReference type="AlphaFoldDB" id="A0A5B7G209"/>
<evidence type="ECO:0000313" key="1">
    <source>
        <dbReference type="EMBL" id="MPC51587.1"/>
    </source>
</evidence>
<protein>
    <submittedName>
        <fullName evidence="1">Uncharacterized protein</fullName>
    </submittedName>
</protein>
<organism evidence="1 2">
    <name type="scientific">Portunus trituberculatus</name>
    <name type="common">Swimming crab</name>
    <name type="synonym">Neptunus trituberculatus</name>
    <dbReference type="NCBI Taxonomy" id="210409"/>
    <lineage>
        <taxon>Eukaryota</taxon>
        <taxon>Metazoa</taxon>
        <taxon>Ecdysozoa</taxon>
        <taxon>Arthropoda</taxon>
        <taxon>Crustacea</taxon>
        <taxon>Multicrustacea</taxon>
        <taxon>Malacostraca</taxon>
        <taxon>Eumalacostraca</taxon>
        <taxon>Eucarida</taxon>
        <taxon>Decapoda</taxon>
        <taxon>Pleocyemata</taxon>
        <taxon>Brachyura</taxon>
        <taxon>Eubrachyura</taxon>
        <taxon>Portunoidea</taxon>
        <taxon>Portunidae</taxon>
        <taxon>Portuninae</taxon>
        <taxon>Portunus</taxon>
    </lineage>
</organism>
<proteinExistence type="predicted"/>
<dbReference type="Proteomes" id="UP000324222">
    <property type="component" value="Unassembled WGS sequence"/>
</dbReference>
<evidence type="ECO:0000313" key="2">
    <source>
        <dbReference type="Proteomes" id="UP000324222"/>
    </source>
</evidence>
<reference evidence="1 2" key="1">
    <citation type="submission" date="2019-05" db="EMBL/GenBank/DDBJ databases">
        <title>Another draft genome of Portunus trituberculatus and its Hox gene families provides insights of decapod evolution.</title>
        <authorList>
            <person name="Jeong J.-H."/>
            <person name="Song I."/>
            <person name="Kim S."/>
            <person name="Choi T."/>
            <person name="Kim D."/>
            <person name="Ryu S."/>
            <person name="Kim W."/>
        </authorList>
    </citation>
    <scope>NUCLEOTIDE SEQUENCE [LARGE SCALE GENOMIC DNA]</scope>
    <source>
        <tissue evidence="1">Muscle</tissue>
    </source>
</reference>